<dbReference type="FunFam" id="1.20.1260.100:FF:000001">
    <property type="entry name" value="translocator protein 2"/>
    <property type="match status" value="1"/>
</dbReference>
<dbReference type="EMBL" id="AATP01000001">
    <property type="protein sequence ID" value="EAU43236.1"/>
    <property type="molecule type" value="Genomic_DNA"/>
</dbReference>
<evidence type="ECO:0008006" key="9">
    <source>
        <dbReference type="Google" id="ProtNLM"/>
    </source>
</evidence>
<evidence type="ECO:0000256" key="1">
    <source>
        <dbReference type="ARBA" id="ARBA00004141"/>
    </source>
</evidence>
<protein>
    <recommendedName>
        <fullName evidence="9">Tryptophan-rich sensory protein</fullName>
    </recommendedName>
</protein>
<dbReference type="HOGENOM" id="CLU_091805_2_0_5"/>
<feature type="transmembrane region" description="Helical" evidence="6">
    <location>
        <begin position="127"/>
        <end position="149"/>
    </location>
</feature>
<sequence>MLTGSVLTFLVFLAIVFVVAMSGAVFKPGPWYDTLNKPSWTPPDWAFPTVWTVLYLFIAIAGWRVYEEAGLVAVPFAIYAAQLLANAAWSAIFFGMKRADLAFADVVLLWFLVAANIFAFLPIDLWAGLLLVPYLAWVTAAACLNYSVWQRNPQAFPGKAV</sequence>
<dbReference type="AlphaFoldDB" id="Q0G528"/>
<feature type="transmembrane region" description="Helical" evidence="6">
    <location>
        <begin position="6"/>
        <end position="26"/>
    </location>
</feature>
<keyword evidence="4 6" id="KW-1133">Transmembrane helix</keyword>
<keyword evidence="5 6" id="KW-0472">Membrane</keyword>
<dbReference type="GO" id="GO:0016020">
    <property type="term" value="C:membrane"/>
    <property type="evidence" value="ECO:0007669"/>
    <property type="project" value="UniProtKB-SubCell"/>
</dbReference>
<reference evidence="7 8" key="1">
    <citation type="journal article" date="2010" name="J. Bacteriol.">
        <title>Genome sequence of Fulvimarina pelagi HTCC2506T, a Mn(II)-oxidizing alphaproteobacterium possessing an aerobic anoxygenic photosynthetic gene cluster and Xanthorhodopsin.</title>
        <authorList>
            <person name="Kang I."/>
            <person name="Oh H.M."/>
            <person name="Lim S.I."/>
            <person name="Ferriera S."/>
            <person name="Giovannoni S.J."/>
            <person name="Cho J.C."/>
        </authorList>
    </citation>
    <scope>NUCLEOTIDE SEQUENCE [LARGE SCALE GENOMIC DNA]</scope>
    <source>
        <strain evidence="7 8">HTCC2506</strain>
    </source>
</reference>
<dbReference type="GO" id="GO:0033013">
    <property type="term" value="P:tetrapyrrole metabolic process"/>
    <property type="evidence" value="ECO:0007669"/>
    <property type="project" value="UniProtKB-ARBA"/>
</dbReference>
<dbReference type="InterPro" id="IPR038330">
    <property type="entry name" value="TspO/MBR-related_sf"/>
</dbReference>
<evidence type="ECO:0000256" key="2">
    <source>
        <dbReference type="ARBA" id="ARBA00007524"/>
    </source>
</evidence>
<dbReference type="Proteomes" id="UP000004310">
    <property type="component" value="Unassembled WGS sequence"/>
</dbReference>
<dbReference type="STRING" id="217511.GCA_001463845_00824"/>
<comment type="similarity">
    <text evidence="2">Belongs to the TspO/BZRP family.</text>
</comment>
<proteinExistence type="inferred from homology"/>
<evidence type="ECO:0000256" key="6">
    <source>
        <dbReference type="SAM" id="Phobius"/>
    </source>
</evidence>
<name>Q0G528_9HYPH</name>
<evidence type="ECO:0000256" key="5">
    <source>
        <dbReference type="ARBA" id="ARBA00023136"/>
    </source>
</evidence>
<comment type="caution">
    <text evidence="7">The sequence shown here is derived from an EMBL/GenBank/DDBJ whole genome shotgun (WGS) entry which is preliminary data.</text>
</comment>
<feature type="transmembrane region" description="Helical" evidence="6">
    <location>
        <begin position="72"/>
        <end position="94"/>
    </location>
</feature>
<feature type="transmembrane region" description="Helical" evidence="6">
    <location>
        <begin position="46"/>
        <end position="66"/>
    </location>
</feature>
<keyword evidence="8" id="KW-1185">Reference proteome</keyword>
<evidence type="ECO:0000256" key="4">
    <source>
        <dbReference type="ARBA" id="ARBA00022989"/>
    </source>
</evidence>
<dbReference type="Gene3D" id="1.20.1260.100">
    <property type="entry name" value="TspO/MBR protein"/>
    <property type="match status" value="1"/>
</dbReference>
<comment type="subcellular location">
    <subcellularLocation>
        <location evidence="1">Membrane</location>
        <topology evidence="1">Multi-pass membrane protein</topology>
    </subcellularLocation>
</comment>
<evidence type="ECO:0000256" key="3">
    <source>
        <dbReference type="ARBA" id="ARBA00022692"/>
    </source>
</evidence>
<dbReference type="PANTHER" id="PTHR10057">
    <property type="entry name" value="PERIPHERAL-TYPE BENZODIAZEPINE RECEPTOR"/>
    <property type="match status" value="1"/>
</dbReference>
<dbReference type="CDD" id="cd15904">
    <property type="entry name" value="TSPO_MBR"/>
    <property type="match status" value="1"/>
</dbReference>
<organism evidence="7 8">
    <name type="scientific">Fulvimarina pelagi HTCC2506</name>
    <dbReference type="NCBI Taxonomy" id="314231"/>
    <lineage>
        <taxon>Bacteria</taxon>
        <taxon>Pseudomonadati</taxon>
        <taxon>Pseudomonadota</taxon>
        <taxon>Alphaproteobacteria</taxon>
        <taxon>Hyphomicrobiales</taxon>
        <taxon>Aurantimonadaceae</taxon>
        <taxon>Fulvimarina</taxon>
    </lineage>
</organism>
<feature type="transmembrane region" description="Helical" evidence="6">
    <location>
        <begin position="101"/>
        <end position="121"/>
    </location>
</feature>
<dbReference type="Pfam" id="PF03073">
    <property type="entry name" value="TspO_MBR"/>
    <property type="match status" value="1"/>
</dbReference>
<dbReference type="InterPro" id="IPR004307">
    <property type="entry name" value="TspO_MBR"/>
</dbReference>
<evidence type="ECO:0000313" key="7">
    <source>
        <dbReference type="EMBL" id="EAU43236.1"/>
    </source>
</evidence>
<evidence type="ECO:0000313" key="8">
    <source>
        <dbReference type="Proteomes" id="UP000004310"/>
    </source>
</evidence>
<dbReference type="PANTHER" id="PTHR10057:SF0">
    <property type="entry name" value="TRANSLOCATOR PROTEIN"/>
    <property type="match status" value="1"/>
</dbReference>
<dbReference type="RefSeq" id="WP_007067210.1">
    <property type="nucleotide sequence ID" value="NZ_DS022272.1"/>
</dbReference>
<keyword evidence="3 6" id="KW-0812">Transmembrane</keyword>
<dbReference type="PIRSF" id="PIRSF005859">
    <property type="entry name" value="PBR"/>
    <property type="match status" value="1"/>
</dbReference>
<dbReference type="eggNOG" id="COG3476">
    <property type="taxonomic scope" value="Bacteria"/>
</dbReference>
<gene>
    <name evidence="7" type="ORF">FP2506_10341</name>
</gene>
<accession>Q0G528</accession>